<evidence type="ECO:0000256" key="9">
    <source>
        <dbReference type="ARBA" id="ARBA00022982"/>
    </source>
</evidence>
<dbReference type="KEGG" id="rdi:CMV14_21535"/>
<dbReference type="PROSITE" id="PS50857">
    <property type="entry name" value="COX2_CUA"/>
    <property type="match status" value="1"/>
</dbReference>
<feature type="chain" id="PRO_5012404373" description="Cytochrome c oxidase subunit 2" evidence="19">
    <location>
        <begin position="23"/>
        <end position="344"/>
    </location>
</feature>
<dbReference type="EC" id="7.1.1.9" evidence="16"/>
<evidence type="ECO:0000256" key="19">
    <source>
        <dbReference type="SAM" id="SignalP"/>
    </source>
</evidence>
<keyword evidence="12 18" id="KW-0472">Membrane</keyword>
<evidence type="ECO:0000313" key="22">
    <source>
        <dbReference type="EMBL" id="PCE43836.1"/>
    </source>
</evidence>
<feature type="compositionally biased region" description="Low complexity" evidence="17">
    <location>
        <begin position="327"/>
        <end position="344"/>
    </location>
</feature>
<dbReference type="PROSITE" id="PS50999">
    <property type="entry name" value="COX2_TM"/>
    <property type="match status" value="1"/>
</dbReference>
<evidence type="ECO:0000256" key="4">
    <source>
        <dbReference type="ARBA" id="ARBA00022448"/>
    </source>
</evidence>
<comment type="catalytic activity">
    <reaction evidence="14 16">
        <text>4 Fe(II)-[cytochrome c] + O2 + 8 H(+)(in) = 4 Fe(III)-[cytochrome c] + 2 H2O + 4 H(+)(out)</text>
        <dbReference type="Rhea" id="RHEA:11436"/>
        <dbReference type="Rhea" id="RHEA-COMP:10350"/>
        <dbReference type="Rhea" id="RHEA-COMP:14399"/>
        <dbReference type="ChEBI" id="CHEBI:15377"/>
        <dbReference type="ChEBI" id="CHEBI:15378"/>
        <dbReference type="ChEBI" id="CHEBI:15379"/>
        <dbReference type="ChEBI" id="CHEBI:29033"/>
        <dbReference type="ChEBI" id="CHEBI:29034"/>
        <dbReference type="EC" id="7.1.1.9"/>
    </reaction>
</comment>
<dbReference type="PRINTS" id="PR01166">
    <property type="entry name" value="CYCOXIDASEII"/>
</dbReference>
<dbReference type="InterPro" id="IPR036257">
    <property type="entry name" value="Cyt_c_oxidase_su2_TM_sf"/>
</dbReference>
<dbReference type="RefSeq" id="WP_066965940.1">
    <property type="nucleotide sequence ID" value="NZ_CP023449.1"/>
</dbReference>
<feature type="region of interest" description="Disordered" evidence="17">
    <location>
        <begin position="295"/>
        <end position="344"/>
    </location>
</feature>
<dbReference type="InterPro" id="IPR034210">
    <property type="entry name" value="CcO_II_C"/>
</dbReference>
<evidence type="ECO:0000256" key="8">
    <source>
        <dbReference type="ARBA" id="ARBA00022967"/>
    </source>
</evidence>
<sequence length="344" mass="36502">MKTLKTIMMALSLAAIPVAVQAQEAAPAPAAPAAAAPAEAAPAAAPAFEHRAPEADIGQPIPGGYKIQPQVTEIGESAEWFHNSLLMPIITIISIFVLILLAYAVIRFRAKANPVPSKTSHNTLIEIIWTLVPVLILLVIAVPSIRLLAHQYGQPKPDLTVKVIGNQWYWTYQYPDNGDFELVSNMLPDAEAKKRGEPRMLAVDERVVVPVNAVVKVIVTSNDVIHSWAVPAFWTKMDAVPGRLNETWFKAEREGVYYGQCSELCGARHGYMPIAVEVVSKEKFAQWVRSKGGKMPGEEVAAAPAAAPAAATAAPAEGAPAAPPAAGPAAPAAPATSQPATAQN</sequence>
<keyword evidence="8" id="KW-1278">Translocase</keyword>
<evidence type="ECO:0000256" key="16">
    <source>
        <dbReference type="RuleBase" id="RU004024"/>
    </source>
</evidence>
<keyword evidence="10 18" id="KW-1133">Transmembrane helix</keyword>
<dbReference type="Gene3D" id="2.60.40.420">
    <property type="entry name" value="Cupredoxins - blue copper proteins"/>
    <property type="match status" value="1"/>
</dbReference>
<keyword evidence="6 15" id="KW-0812">Transmembrane</keyword>
<evidence type="ECO:0000313" key="23">
    <source>
        <dbReference type="Proteomes" id="UP000218934"/>
    </source>
</evidence>
<dbReference type="InterPro" id="IPR045187">
    <property type="entry name" value="CcO_II"/>
</dbReference>
<evidence type="ECO:0000256" key="10">
    <source>
        <dbReference type="ARBA" id="ARBA00022989"/>
    </source>
</evidence>
<dbReference type="Pfam" id="PF02790">
    <property type="entry name" value="COX2_TM"/>
    <property type="match status" value="1"/>
</dbReference>
<feature type="compositionally biased region" description="Low complexity" evidence="17">
    <location>
        <begin position="298"/>
        <end position="320"/>
    </location>
</feature>
<evidence type="ECO:0000256" key="15">
    <source>
        <dbReference type="RuleBase" id="RU000456"/>
    </source>
</evidence>
<dbReference type="GO" id="GO:0005886">
    <property type="term" value="C:plasma membrane"/>
    <property type="evidence" value="ECO:0007669"/>
    <property type="project" value="UniProtKB-SubCell"/>
</dbReference>
<proteinExistence type="inferred from homology"/>
<evidence type="ECO:0000256" key="18">
    <source>
        <dbReference type="SAM" id="Phobius"/>
    </source>
</evidence>
<evidence type="ECO:0000256" key="17">
    <source>
        <dbReference type="SAM" id="MobiDB-lite"/>
    </source>
</evidence>
<dbReference type="PANTHER" id="PTHR22888:SF9">
    <property type="entry name" value="CYTOCHROME C OXIDASE SUBUNIT 2"/>
    <property type="match status" value="1"/>
</dbReference>
<dbReference type="FunFam" id="2.60.40.420:FF:000001">
    <property type="entry name" value="Cytochrome c oxidase subunit 2"/>
    <property type="match status" value="1"/>
</dbReference>
<evidence type="ECO:0000256" key="1">
    <source>
        <dbReference type="ARBA" id="ARBA00001971"/>
    </source>
</evidence>
<dbReference type="NCBIfam" id="TIGR02866">
    <property type="entry name" value="CoxB"/>
    <property type="match status" value="1"/>
</dbReference>
<evidence type="ECO:0000256" key="14">
    <source>
        <dbReference type="ARBA" id="ARBA00047816"/>
    </source>
</evidence>
<comment type="function">
    <text evidence="13 16">Subunits I and II form the functional core of the enzyme complex. Electrons originating in cytochrome c are transferred via heme a and Cu(A) to the binuclear center formed by heme a3 and Cu(B).</text>
</comment>
<dbReference type="InterPro" id="IPR002429">
    <property type="entry name" value="CcO_II-like_C"/>
</dbReference>
<organism evidence="22 23">
    <name type="scientific">Rhizorhabdus dicambivorans</name>
    <dbReference type="NCBI Taxonomy" id="1850238"/>
    <lineage>
        <taxon>Bacteria</taxon>
        <taxon>Pseudomonadati</taxon>
        <taxon>Pseudomonadota</taxon>
        <taxon>Alphaproteobacteria</taxon>
        <taxon>Sphingomonadales</taxon>
        <taxon>Sphingomonadaceae</taxon>
        <taxon>Rhizorhabdus</taxon>
    </lineage>
</organism>
<evidence type="ECO:0000256" key="7">
    <source>
        <dbReference type="ARBA" id="ARBA00022723"/>
    </source>
</evidence>
<dbReference type="AlphaFoldDB" id="A0A2A4G038"/>
<evidence type="ECO:0000256" key="6">
    <source>
        <dbReference type="ARBA" id="ARBA00022692"/>
    </source>
</evidence>
<name>A0A2A4G038_9SPHN</name>
<protein>
    <recommendedName>
        <fullName evidence="16">Cytochrome c oxidase subunit 2</fullName>
        <ecNumber evidence="16">7.1.1.9</ecNumber>
    </recommendedName>
</protein>
<keyword evidence="19" id="KW-0732">Signal</keyword>
<comment type="similarity">
    <text evidence="3 15">Belongs to the cytochrome c oxidase subunit 2 family.</text>
</comment>
<dbReference type="Gene3D" id="1.10.287.90">
    <property type="match status" value="1"/>
</dbReference>
<feature type="signal peptide" evidence="19">
    <location>
        <begin position="1"/>
        <end position="22"/>
    </location>
</feature>
<comment type="cofactor">
    <cofactor evidence="16">
        <name>Cu cation</name>
        <dbReference type="ChEBI" id="CHEBI:23378"/>
    </cofactor>
    <text evidence="16">Binds a copper A center.</text>
</comment>
<dbReference type="Proteomes" id="UP000218934">
    <property type="component" value="Unassembled WGS sequence"/>
</dbReference>
<comment type="subcellular location">
    <subcellularLocation>
        <location evidence="15">Cell membrane</location>
        <topology evidence="15">Multi-pass membrane protein</topology>
    </subcellularLocation>
    <subcellularLocation>
        <location evidence="2">Membrane</location>
        <topology evidence="2">Multi-pass membrane protein</topology>
    </subcellularLocation>
</comment>
<evidence type="ECO:0000256" key="12">
    <source>
        <dbReference type="ARBA" id="ARBA00023136"/>
    </source>
</evidence>
<accession>A0A2A4G038</accession>
<evidence type="ECO:0000256" key="11">
    <source>
        <dbReference type="ARBA" id="ARBA00023008"/>
    </source>
</evidence>
<feature type="transmembrane region" description="Helical" evidence="18">
    <location>
        <begin position="127"/>
        <end position="149"/>
    </location>
</feature>
<dbReference type="PROSITE" id="PS00078">
    <property type="entry name" value="COX2"/>
    <property type="match status" value="1"/>
</dbReference>
<dbReference type="CDD" id="cd13912">
    <property type="entry name" value="CcO_II_C"/>
    <property type="match status" value="1"/>
</dbReference>
<dbReference type="GO" id="GO:0042773">
    <property type="term" value="P:ATP synthesis coupled electron transport"/>
    <property type="evidence" value="ECO:0007669"/>
    <property type="project" value="TreeGrafter"/>
</dbReference>
<comment type="cofactor">
    <cofactor evidence="1">
        <name>heme</name>
        <dbReference type="ChEBI" id="CHEBI:30413"/>
    </cofactor>
</comment>
<dbReference type="InterPro" id="IPR014222">
    <property type="entry name" value="Cyt_c_oxidase_su2"/>
</dbReference>
<feature type="domain" description="Cytochrome oxidase subunit II transmembrane region profile" evidence="21">
    <location>
        <begin position="59"/>
        <end position="155"/>
    </location>
</feature>
<dbReference type="SUPFAM" id="SSF81464">
    <property type="entry name" value="Cytochrome c oxidase subunit II-like, transmembrane region"/>
    <property type="match status" value="1"/>
</dbReference>
<keyword evidence="11 16" id="KW-0186">Copper</keyword>
<dbReference type="Pfam" id="PF00116">
    <property type="entry name" value="COX2"/>
    <property type="match status" value="1"/>
</dbReference>
<dbReference type="OrthoDB" id="9781261at2"/>
<evidence type="ECO:0000256" key="3">
    <source>
        <dbReference type="ARBA" id="ARBA00007866"/>
    </source>
</evidence>
<dbReference type="InterPro" id="IPR008972">
    <property type="entry name" value="Cupredoxin"/>
</dbReference>
<feature type="transmembrane region" description="Helical" evidence="18">
    <location>
        <begin position="85"/>
        <end position="106"/>
    </location>
</feature>
<keyword evidence="4 15" id="KW-0813">Transport</keyword>
<dbReference type="InterPro" id="IPR011759">
    <property type="entry name" value="Cyt_c_oxidase_su2_TM_dom"/>
</dbReference>
<dbReference type="GO" id="GO:0004129">
    <property type="term" value="F:cytochrome-c oxidase activity"/>
    <property type="evidence" value="ECO:0007669"/>
    <property type="project" value="UniProtKB-EC"/>
</dbReference>
<comment type="caution">
    <text evidence="22">The sequence shown here is derived from an EMBL/GenBank/DDBJ whole genome shotgun (WGS) entry which is preliminary data.</text>
</comment>
<dbReference type="EMBL" id="NWUF01000002">
    <property type="protein sequence ID" value="PCE43836.1"/>
    <property type="molecule type" value="Genomic_DNA"/>
</dbReference>
<keyword evidence="23" id="KW-1185">Reference proteome</keyword>
<keyword evidence="7 16" id="KW-0479">Metal-binding</keyword>
<evidence type="ECO:0000259" key="21">
    <source>
        <dbReference type="PROSITE" id="PS50999"/>
    </source>
</evidence>
<keyword evidence="9 15" id="KW-0249">Electron transport</keyword>
<gene>
    <name evidence="22" type="primary">coxB</name>
    <name evidence="22" type="ORF">COO09_02610</name>
</gene>
<evidence type="ECO:0000256" key="2">
    <source>
        <dbReference type="ARBA" id="ARBA00004141"/>
    </source>
</evidence>
<evidence type="ECO:0000259" key="20">
    <source>
        <dbReference type="PROSITE" id="PS50857"/>
    </source>
</evidence>
<evidence type="ECO:0000256" key="13">
    <source>
        <dbReference type="ARBA" id="ARBA00024688"/>
    </source>
</evidence>
<dbReference type="SUPFAM" id="SSF49503">
    <property type="entry name" value="Cupredoxins"/>
    <property type="match status" value="1"/>
</dbReference>
<dbReference type="GO" id="GO:0005507">
    <property type="term" value="F:copper ion binding"/>
    <property type="evidence" value="ECO:0007669"/>
    <property type="project" value="InterPro"/>
</dbReference>
<evidence type="ECO:0000256" key="5">
    <source>
        <dbReference type="ARBA" id="ARBA00022660"/>
    </source>
</evidence>
<dbReference type="InterPro" id="IPR001505">
    <property type="entry name" value="Copper_CuA"/>
</dbReference>
<feature type="domain" description="Cytochrome oxidase subunit II copper A binding" evidence="20">
    <location>
        <begin position="156"/>
        <end position="290"/>
    </location>
</feature>
<dbReference type="PANTHER" id="PTHR22888">
    <property type="entry name" value="CYTOCHROME C OXIDASE, SUBUNIT II"/>
    <property type="match status" value="1"/>
</dbReference>
<reference evidence="22 23" key="1">
    <citation type="submission" date="2017-09" db="EMBL/GenBank/DDBJ databases">
        <title>The Catabolism of 3,6-Dichlorosalicylic acid is Initiated by the Cytochrome P450 Monooxygenase DsmABC in Rhizorhabdus dicambivorans Ndbn-20.</title>
        <authorList>
            <person name="Na L."/>
        </authorList>
    </citation>
    <scope>NUCLEOTIDE SEQUENCE [LARGE SCALE GENOMIC DNA]</scope>
    <source>
        <strain evidence="22 23">Ndbn-20m</strain>
    </source>
</reference>
<keyword evidence="5 15" id="KW-0679">Respiratory chain</keyword>
<dbReference type="GO" id="GO:0016491">
    <property type="term" value="F:oxidoreductase activity"/>
    <property type="evidence" value="ECO:0007669"/>
    <property type="project" value="InterPro"/>
</dbReference>